<dbReference type="RefSeq" id="XP_028036490.1">
    <property type="nucleotide sequence ID" value="XM_028180689.1"/>
</dbReference>
<dbReference type="GO" id="GO:0061668">
    <property type="term" value="P:mitochondrial ribosome assembly"/>
    <property type="evidence" value="ECO:0007669"/>
    <property type="project" value="TreeGrafter"/>
</dbReference>
<feature type="transmembrane region" description="Helical" evidence="6">
    <location>
        <begin position="27"/>
        <end position="46"/>
    </location>
</feature>
<comment type="subcellular location">
    <subcellularLocation>
        <location evidence="1">Membrane</location>
        <topology evidence="1">Multi-pass membrane protein</topology>
    </subcellularLocation>
</comment>
<proteinExistence type="inferred from homology"/>
<name>A0A6J2K3K4_BOMMA</name>
<keyword evidence="7" id="KW-1185">Reference proteome</keyword>
<comment type="similarity">
    <text evidence="2 6">Belongs to the peroxisomal membrane protein PXMP2/4 family.</text>
</comment>
<evidence type="ECO:0000256" key="2">
    <source>
        <dbReference type="ARBA" id="ARBA00006824"/>
    </source>
</evidence>
<keyword evidence="5 6" id="KW-0472">Membrane</keyword>
<dbReference type="PANTHER" id="PTHR11266">
    <property type="entry name" value="PEROXISOMAL MEMBRANE PROTEIN 2, PXMP2 MPV17"/>
    <property type="match status" value="1"/>
</dbReference>
<dbReference type="InterPro" id="IPR007248">
    <property type="entry name" value="Mpv17_PMP22"/>
</dbReference>
<dbReference type="Proteomes" id="UP000504629">
    <property type="component" value="Unplaced"/>
</dbReference>
<dbReference type="GO" id="GO:0016020">
    <property type="term" value="C:membrane"/>
    <property type="evidence" value="ECO:0007669"/>
    <property type="project" value="UniProtKB-SubCell"/>
</dbReference>
<feature type="transmembrane region" description="Helical" evidence="6">
    <location>
        <begin position="103"/>
        <end position="124"/>
    </location>
</feature>
<evidence type="ECO:0000256" key="4">
    <source>
        <dbReference type="ARBA" id="ARBA00022989"/>
    </source>
</evidence>
<dbReference type="AlphaFoldDB" id="A0A6J2K3K4"/>
<keyword evidence="3 6" id="KW-0812">Transmembrane</keyword>
<dbReference type="GO" id="GO:0005739">
    <property type="term" value="C:mitochondrion"/>
    <property type="evidence" value="ECO:0007669"/>
    <property type="project" value="TreeGrafter"/>
</dbReference>
<sequence length="193" mass="22670">MKLVRQLLSKAYKTYKTTVNVAFQRKYLLYTNVFLSVGISSLGDTIQQSYELSIKDSNTFDYERTAHMAFSGFTAGIICHNWYNFLDKIIVGKTIDMVLKKLILDQCICSPIIILSFFATVAIFEEKPLESFDEEVRDKFWTLYKAEWVVWPPAQIINFYFLPTKYRVLYDNTISLGYDIYTSQVKHRKQKKE</sequence>
<organism evidence="7 8">
    <name type="scientific">Bombyx mandarina</name>
    <name type="common">Wild silk moth</name>
    <name type="synonym">Wild silkworm</name>
    <dbReference type="NCBI Taxonomy" id="7092"/>
    <lineage>
        <taxon>Eukaryota</taxon>
        <taxon>Metazoa</taxon>
        <taxon>Ecdysozoa</taxon>
        <taxon>Arthropoda</taxon>
        <taxon>Hexapoda</taxon>
        <taxon>Insecta</taxon>
        <taxon>Pterygota</taxon>
        <taxon>Neoptera</taxon>
        <taxon>Endopterygota</taxon>
        <taxon>Lepidoptera</taxon>
        <taxon>Glossata</taxon>
        <taxon>Ditrysia</taxon>
        <taxon>Bombycoidea</taxon>
        <taxon>Bombycidae</taxon>
        <taxon>Bombycinae</taxon>
        <taxon>Bombyx</taxon>
    </lineage>
</organism>
<gene>
    <name evidence="8" type="primary">LOC114247674</name>
</gene>
<protein>
    <submittedName>
        <fullName evidence="8">Mpv17-like protein 2 isoform X2</fullName>
    </submittedName>
</protein>
<reference evidence="8" key="1">
    <citation type="submission" date="2025-08" db="UniProtKB">
        <authorList>
            <consortium name="RefSeq"/>
        </authorList>
    </citation>
    <scope>IDENTIFICATION</scope>
    <source>
        <tissue evidence="8">Silk gland</tissue>
    </source>
</reference>
<evidence type="ECO:0000256" key="1">
    <source>
        <dbReference type="ARBA" id="ARBA00004141"/>
    </source>
</evidence>
<accession>A0A6J2K3K4</accession>
<evidence type="ECO:0000313" key="7">
    <source>
        <dbReference type="Proteomes" id="UP000504629"/>
    </source>
</evidence>
<evidence type="ECO:0000313" key="8">
    <source>
        <dbReference type="RefSeq" id="XP_028036490.1"/>
    </source>
</evidence>
<dbReference type="OrthoDB" id="5345392at2759"/>
<evidence type="ECO:0000256" key="6">
    <source>
        <dbReference type="RuleBase" id="RU363053"/>
    </source>
</evidence>
<dbReference type="Pfam" id="PF04117">
    <property type="entry name" value="Mpv17_PMP22"/>
    <property type="match status" value="1"/>
</dbReference>
<dbReference type="PANTHER" id="PTHR11266:SF8">
    <property type="entry name" value="MPV17-LIKE PROTEIN 2"/>
    <property type="match status" value="1"/>
</dbReference>
<feature type="transmembrane region" description="Helical" evidence="6">
    <location>
        <begin position="66"/>
        <end position="83"/>
    </location>
</feature>
<dbReference type="GeneID" id="114247674"/>
<keyword evidence="4 6" id="KW-1133">Transmembrane helix</keyword>
<evidence type="ECO:0000256" key="3">
    <source>
        <dbReference type="ARBA" id="ARBA00022692"/>
    </source>
</evidence>
<evidence type="ECO:0000256" key="5">
    <source>
        <dbReference type="ARBA" id="ARBA00023136"/>
    </source>
</evidence>